<dbReference type="HOGENOM" id="CLU_678732_0_0_1"/>
<reference evidence="4" key="2">
    <citation type="submission" date="2012-11" db="EMBL/GenBank/DDBJ databases">
        <authorList>
            <person name="Kuo A."/>
            <person name="Curtis B.A."/>
            <person name="Tanifuji G."/>
            <person name="Burki F."/>
            <person name="Gruber A."/>
            <person name="Irimia M."/>
            <person name="Maruyama S."/>
            <person name="Arias M.C."/>
            <person name="Ball S.G."/>
            <person name="Gile G.H."/>
            <person name="Hirakawa Y."/>
            <person name="Hopkins J.F."/>
            <person name="Rensing S.A."/>
            <person name="Schmutz J."/>
            <person name="Symeonidi A."/>
            <person name="Elias M."/>
            <person name="Eveleigh R.J."/>
            <person name="Herman E.K."/>
            <person name="Klute M.J."/>
            <person name="Nakayama T."/>
            <person name="Obornik M."/>
            <person name="Reyes-Prieto A."/>
            <person name="Armbrust E.V."/>
            <person name="Aves S.J."/>
            <person name="Beiko R.G."/>
            <person name="Coutinho P."/>
            <person name="Dacks J.B."/>
            <person name="Durnford D.G."/>
            <person name="Fast N.M."/>
            <person name="Green B.R."/>
            <person name="Grisdale C."/>
            <person name="Hempe F."/>
            <person name="Henrissat B."/>
            <person name="Hoppner M.P."/>
            <person name="Ishida K.-I."/>
            <person name="Kim E."/>
            <person name="Koreny L."/>
            <person name="Kroth P.G."/>
            <person name="Liu Y."/>
            <person name="Malik S.-B."/>
            <person name="Maier U.G."/>
            <person name="McRose D."/>
            <person name="Mock T."/>
            <person name="Neilson J.A."/>
            <person name="Onodera N.T."/>
            <person name="Poole A.M."/>
            <person name="Pritham E.J."/>
            <person name="Richards T.A."/>
            <person name="Rocap G."/>
            <person name="Roy S.W."/>
            <person name="Sarai C."/>
            <person name="Schaack S."/>
            <person name="Shirato S."/>
            <person name="Slamovits C.H."/>
            <person name="Spencer D.F."/>
            <person name="Suzuki S."/>
            <person name="Worden A.Z."/>
            <person name="Zauner S."/>
            <person name="Barry K."/>
            <person name="Bell C."/>
            <person name="Bharti A.K."/>
            <person name="Crow J.A."/>
            <person name="Grimwood J."/>
            <person name="Kramer R."/>
            <person name="Lindquist E."/>
            <person name="Lucas S."/>
            <person name="Salamov A."/>
            <person name="McFadden G.I."/>
            <person name="Lane C.E."/>
            <person name="Keeling P.J."/>
            <person name="Gray M.W."/>
            <person name="Grigoriev I.V."/>
            <person name="Archibald J.M."/>
        </authorList>
    </citation>
    <scope>NUCLEOTIDE SEQUENCE</scope>
    <source>
        <strain evidence="4">CCMP2712</strain>
    </source>
</reference>
<organism evidence="2">
    <name type="scientific">Guillardia theta (strain CCMP2712)</name>
    <name type="common">Cryptophyte</name>
    <dbReference type="NCBI Taxonomy" id="905079"/>
    <lineage>
        <taxon>Eukaryota</taxon>
        <taxon>Cryptophyceae</taxon>
        <taxon>Pyrenomonadales</taxon>
        <taxon>Geminigeraceae</taxon>
        <taxon>Guillardia</taxon>
    </lineage>
</organism>
<evidence type="ECO:0000256" key="1">
    <source>
        <dbReference type="SAM" id="MobiDB-lite"/>
    </source>
</evidence>
<feature type="compositionally biased region" description="Low complexity" evidence="1">
    <location>
        <begin position="127"/>
        <end position="136"/>
    </location>
</feature>
<feature type="compositionally biased region" description="Basic and acidic residues" evidence="1">
    <location>
        <begin position="328"/>
        <end position="341"/>
    </location>
</feature>
<evidence type="ECO:0000313" key="4">
    <source>
        <dbReference type="Proteomes" id="UP000011087"/>
    </source>
</evidence>
<gene>
    <name evidence="2" type="ORF">GUITHDRAFT_141884</name>
</gene>
<dbReference type="Proteomes" id="UP000011087">
    <property type="component" value="Unassembled WGS sequence"/>
</dbReference>
<keyword evidence="4" id="KW-1185">Reference proteome</keyword>
<dbReference type="PaxDb" id="55529-EKX41633"/>
<feature type="region of interest" description="Disordered" evidence="1">
    <location>
        <begin position="78"/>
        <end position="212"/>
    </location>
</feature>
<dbReference type="GO" id="GO:0003677">
    <property type="term" value="F:DNA binding"/>
    <property type="evidence" value="ECO:0007669"/>
    <property type="project" value="InterPro"/>
</dbReference>
<sequence>MLREAQNQNKTNVHLIESYPHDTHTFEAQNTYIGLPSNNHSVPMNTNHFNHLGMQNHSDGVNPRSAWRDYHWSHTVYGVQPSGVGGGEEAGYLQAGDEKRGRGRPRGSKDKRPRRKRPAGESLQRTSSGEGPSRLSSGGGSGGGSFSRLQSVDTDEGFLSAGDGHPDSVRKRGRPKGSKDTKPRVRRIEKGARRSDMESPPEGANVEAEVAAPENLSASSRVRELSLHTRGAGSMGADVSIPANGLQSKGQVGGHLNHRDLNTKSMNAPWSEGHSVAHKPSMSQKLLNQSGHLDPMRIQEAFANQPHIAYVHQGQIPEPSLDPTASFKNEESPCRPARDNDNMLTSSSWEAGSPLLNHLNIGEIGREILKSAESTESIENWSPVLPEDVTLPLVAGMAPFDPIAEG</sequence>
<accession>L1IZD4</accession>
<feature type="compositionally biased region" description="Basic and acidic residues" evidence="1">
    <location>
        <begin position="177"/>
        <end position="197"/>
    </location>
</feature>
<protein>
    <submittedName>
        <fullName evidence="2 3">Uncharacterized protein</fullName>
    </submittedName>
</protein>
<feature type="region of interest" description="Disordered" evidence="1">
    <location>
        <begin position="323"/>
        <end position="346"/>
    </location>
</feature>
<evidence type="ECO:0000313" key="2">
    <source>
        <dbReference type="EMBL" id="EKX41633.1"/>
    </source>
</evidence>
<reference evidence="2 4" key="1">
    <citation type="journal article" date="2012" name="Nature">
        <title>Algal genomes reveal evolutionary mosaicism and the fate of nucleomorphs.</title>
        <authorList>
            <consortium name="DOE Joint Genome Institute"/>
            <person name="Curtis B.A."/>
            <person name="Tanifuji G."/>
            <person name="Burki F."/>
            <person name="Gruber A."/>
            <person name="Irimia M."/>
            <person name="Maruyama S."/>
            <person name="Arias M.C."/>
            <person name="Ball S.G."/>
            <person name="Gile G.H."/>
            <person name="Hirakawa Y."/>
            <person name="Hopkins J.F."/>
            <person name="Kuo A."/>
            <person name="Rensing S.A."/>
            <person name="Schmutz J."/>
            <person name="Symeonidi A."/>
            <person name="Elias M."/>
            <person name="Eveleigh R.J."/>
            <person name="Herman E.K."/>
            <person name="Klute M.J."/>
            <person name="Nakayama T."/>
            <person name="Obornik M."/>
            <person name="Reyes-Prieto A."/>
            <person name="Armbrust E.V."/>
            <person name="Aves S.J."/>
            <person name="Beiko R.G."/>
            <person name="Coutinho P."/>
            <person name="Dacks J.B."/>
            <person name="Durnford D.G."/>
            <person name="Fast N.M."/>
            <person name="Green B.R."/>
            <person name="Grisdale C.J."/>
            <person name="Hempel F."/>
            <person name="Henrissat B."/>
            <person name="Hoppner M.P."/>
            <person name="Ishida K."/>
            <person name="Kim E."/>
            <person name="Koreny L."/>
            <person name="Kroth P.G."/>
            <person name="Liu Y."/>
            <person name="Malik S.B."/>
            <person name="Maier U.G."/>
            <person name="McRose D."/>
            <person name="Mock T."/>
            <person name="Neilson J.A."/>
            <person name="Onodera N.T."/>
            <person name="Poole A.M."/>
            <person name="Pritham E.J."/>
            <person name="Richards T.A."/>
            <person name="Rocap G."/>
            <person name="Roy S.W."/>
            <person name="Sarai C."/>
            <person name="Schaack S."/>
            <person name="Shirato S."/>
            <person name="Slamovits C.H."/>
            <person name="Spencer D.F."/>
            <person name="Suzuki S."/>
            <person name="Worden A.Z."/>
            <person name="Zauner S."/>
            <person name="Barry K."/>
            <person name="Bell C."/>
            <person name="Bharti A.K."/>
            <person name="Crow J.A."/>
            <person name="Grimwood J."/>
            <person name="Kramer R."/>
            <person name="Lindquist E."/>
            <person name="Lucas S."/>
            <person name="Salamov A."/>
            <person name="McFadden G.I."/>
            <person name="Lane C.E."/>
            <person name="Keeling P.J."/>
            <person name="Gray M.W."/>
            <person name="Grigoriev I.V."/>
            <person name="Archibald J.M."/>
        </authorList>
    </citation>
    <scope>NUCLEOTIDE SEQUENCE</scope>
    <source>
        <strain evidence="2 4">CCMP2712</strain>
    </source>
</reference>
<dbReference type="RefSeq" id="XP_005828613.1">
    <property type="nucleotide sequence ID" value="XM_005828556.1"/>
</dbReference>
<dbReference type="SMART" id="SM00384">
    <property type="entry name" value="AT_hook"/>
    <property type="match status" value="2"/>
</dbReference>
<name>L1IZD4_GUITC</name>
<dbReference type="KEGG" id="gtt:GUITHDRAFT_141884"/>
<feature type="compositionally biased region" description="Low complexity" evidence="1">
    <location>
        <begin position="200"/>
        <end position="212"/>
    </location>
</feature>
<evidence type="ECO:0000313" key="3">
    <source>
        <dbReference type="EnsemblProtists" id="EKX41633"/>
    </source>
</evidence>
<dbReference type="GeneID" id="17298336"/>
<dbReference type="EMBL" id="JH993022">
    <property type="protein sequence ID" value="EKX41633.1"/>
    <property type="molecule type" value="Genomic_DNA"/>
</dbReference>
<dbReference type="EnsemblProtists" id="EKX41633">
    <property type="protein sequence ID" value="EKX41633"/>
    <property type="gene ID" value="GUITHDRAFT_141884"/>
</dbReference>
<reference evidence="3" key="3">
    <citation type="submission" date="2015-06" db="UniProtKB">
        <authorList>
            <consortium name="EnsemblProtists"/>
        </authorList>
    </citation>
    <scope>IDENTIFICATION</scope>
</reference>
<dbReference type="AlphaFoldDB" id="L1IZD4"/>
<dbReference type="InterPro" id="IPR017956">
    <property type="entry name" value="AT_hook_DNA-bd_motif"/>
</dbReference>
<proteinExistence type="predicted"/>
<feature type="compositionally biased region" description="Basic residues" evidence="1">
    <location>
        <begin position="101"/>
        <end position="117"/>
    </location>
</feature>